<evidence type="ECO:0000313" key="6">
    <source>
        <dbReference type="EMBL" id="GAA4463171.1"/>
    </source>
</evidence>
<feature type="domain" description="Hydantoinase/oxoprolinase N-terminal" evidence="5">
    <location>
        <begin position="147"/>
        <end position="265"/>
    </location>
</feature>
<keyword evidence="7" id="KW-1185">Reference proteome</keyword>
<evidence type="ECO:0000256" key="1">
    <source>
        <dbReference type="ARBA" id="ARBA00010403"/>
    </source>
</evidence>
<gene>
    <name evidence="6" type="ORF">GCM10023156_48010</name>
</gene>
<organism evidence="6 7">
    <name type="scientific">Novipirellula rosea</name>
    <dbReference type="NCBI Taxonomy" id="1031540"/>
    <lineage>
        <taxon>Bacteria</taxon>
        <taxon>Pseudomonadati</taxon>
        <taxon>Planctomycetota</taxon>
        <taxon>Planctomycetia</taxon>
        <taxon>Pirellulales</taxon>
        <taxon>Pirellulaceae</taxon>
        <taxon>Novipirellula</taxon>
    </lineage>
</organism>
<feature type="compositionally biased region" description="Basic and acidic residues" evidence="2">
    <location>
        <begin position="1280"/>
        <end position="1289"/>
    </location>
</feature>
<dbReference type="InterPro" id="IPR003692">
    <property type="entry name" value="Hydantoinase_B"/>
</dbReference>
<accession>A0ABP8NBM3</accession>
<evidence type="ECO:0000256" key="2">
    <source>
        <dbReference type="SAM" id="MobiDB-lite"/>
    </source>
</evidence>
<dbReference type="PANTHER" id="PTHR11365:SF23">
    <property type="entry name" value="HYPOTHETICAL 5-OXOPROLINASE (EUROFUNG)-RELATED"/>
    <property type="match status" value="1"/>
</dbReference>
<dbReference type="EMBL" id="BAABGA010000064">
    <property type="protein sequence ID" value="GAA4463171.1"/>
    <property type="molecule type" value="Genomic_DNA"/>
</dbReference>
<evidence type="ECO:0000259" key="5">
    <source>
        <dbReference type="Pfam" id="PF05378"/>
    </source>
</evidence>
<protein>
    <submittedName>
        <fullName evidence="6">Hydantoinase B/oxoprolinase family protein</fullName>
    </submittedName>
</protein>
<reference evidence="7" key="1">
    <citation type="journal article" date="2019" name="Int. J. Syst. Evol. Microbiol.">
        <title>The Global Catalogue of Microorganisms (GCM) 10K type strain sequencing project: providing services to taxonomists for standard genome sequencing and annotation.</title>
        <authorList>
            <consortium name="The Broad Institute Genomics Platform"/>
            <consortium name="The Broad Institute Genome Sequencing Center for Infectious Disease"/>
            <person name="Wu L."/>
            <person name="Ma J."/>
        </authorList>
    </citation>
    <scope>NUCLEOTIDE SEQUENCE [LARGE SCALE GENOMIC DNA]</scope>
    <source>
        <strain evidence="7">JCM 17759</strain>
    </source>
</reference>
<comment type="caution">
    <text evidence="6">The sequence shown here is derived from an EMBL/GenBank/DDBJ whole genome shotgun (WGS) entry which is preliminary data.</text>
</comment>
<dbReference type="Pfam" id="PF02538">
    <property type="entry name" value="Hydantoinase_B"/>
    <property type="match status" value="1"/>
</dbReference>
<name>A0ABP8NBM3_9BACT</name>
<dbReference type="InterPro" id="IPR008040">
    <property type="entry name" value="Hydant_A_N"/>
</dbReference>
<proteinExistence type="inferred from homology"/>
<feature type="domain" description="Hydantoinase A/oxoprolinase" evidence="3">
    <location>
        <begin position="285"/>
        <end position="564"/>
    </location>
</feature>
<dbReference type="InterPro" id="IPR045079">
    <property type="entry name" value="Oxoprolinase-like"/>
</dbReference>
<evidence type="ECO:0000313" key="7">
    <source>
        <dbReference type="Proteomes" id="UP001500840"/>
    </source>
</evidence>
<dbReference type="Proteomes" id="UP001500840">
    <property type="component" value="Unassembled WGS sequence"/>
</dbReference>
<feature type="domain" description="Hydantoinase B/oxoprolinase" evidence="4">
    <location>
        <begin position="768"/>
        <end position="1280"/>
    </location>
</feature>
<feature type="region of interest" description="Disordered" evidence="2">
    <location>
        <begin position="1268"/>
        <end position="1289"/>
    </location>
</feature>
<evidence type="ECO:0000259" key="4">
    <source>
        <dbReference type="Pfam" id="PF02538"/>
    </source>
</evidence>
<sequence length="1289" mass="138112">MNSITQVWADVGGTFTDCFVVSGGVRRSTKVLSSGKVRVKASRCERSQHEFKLESDTTEHPLPDHFWSGYQASWLRSDGVAVEIGSVIGFDAKANRITVDGNEDAAAEFESVSGSFVLELDARLEAPVLATRLLLGCRLRDPLPALAVRLGTTRGTNALLTRTGANTTLLVTQGFADVLRIGEQDRPELFALSVKKHTPLTEHVVEVRERIDAKGNVLCPLDESMLRESLLQIKASGTESLSICLMHAHVDDTHERCVERMARELGFDQVSRSSEVAPLIKLVSRAETTTLDAYLNPILASYVARVWDQFGGRDTCRLQMMTSGGNLVAGDTFRGRDSVLSGPAGGVVALGYVAKSTGSASAIGLDMGGTSTDVSRYTGQVGRCYEARVAGLRVLTPMMDIRTVAAGGGSICDVVGGRLVVGPASAGADPGPACYGRGGPLTITDINLLLKRLPVDRFPFPLDEMAAKRRIEEVAKQLPESVEIPSLETLAEGFLQIAVTHMAEAVRTVSTAEGNDVRQMTLVGFGGAAGQHLCRVADSLKMSQIIDHPDASMLSALGMGLADIGRVVTRGVYATLDDASSEWISRIVAELRSEADSLIADENVDHVPVQYSFECDVRYRGTESSLPIPFQSLTDKSENTSAASLAKQFNDKHLQTFGYNQPGRPLELVAIRCEAKLLPSTSLDKKTVANPTETPAKTQRKCWSDCERIERSQLSQGDTIAAPTMVISSDSTLVVEPHWGGKVLAGGVIELRRESESGLDHDATPENDAVLLEVVARRLQGIADSMGEVLRRTAVSVNVKERRDYSCAVFRGDGALIANAPHVPVHLGAMGHTVRRFINVYPTMSAGDCYLSNDPFSGGSHLPDITAVTPVFCDRTIKSGRPDFFVASRAHHAEIGGRTPGSMPPDATSLAEEGVLIRDFAMVREGVHYEDELRTLLSGGRYPSRNAEENLADLAAQRAAGEDGVRALVEMSQTYSVSQIDYYMQRLLQVAGDTAQNWIRTLPKEPMSFTDSLDDGTVIAVTLCRLDDRLKIDFTGTAVVHPFGFNATKAIVTAVVLYVVRMVSGSNLPLCDGVLRDIDLVIPTGLLNPPADEDPAKCAAVVAGNVETSQRVVDVLLGALGVAAASQGTMNNVLIGDATFGFYETIGGGSGATADYDGADAVHTHMTNTRITDPEVMESRLPLRLHRFAIRRGSGGAGLHRGGDGMIREFEFLKPLTLSLITGRRTRPPYGAAGGDDAAVGKNTLIRAGKSEPLPWATSIPVETGDRLIIETPGGGGWGHRSDGGSETP</sequence>
<dbReference type="Pfam" id="PF05378">
    <property type="entry name" value="Hydant_A_N"/>
    <property type="match status" value="1"/>
</dbReference>
<comment type="similarity">
    <text evidence="1">Belongs to the oxoprolinase family.</text>
</comment>
<dbReference type="PANTHER" id="PTHR11365">
    <property type="entry name" value="5-OXOPROLINASE RELATED"/>
    <property type="match status" value="1"/>
</dbReference>
<dbReference type="InterPro" id="IPR002821">
    <property type="entry name" value="Hydantoinase_A"/>
</dbReference>
<evidence type="ECO:0000259" key="3">
    <source>
        <dbReference type="Pfam" id="PF01968"/>
    </source>
</evidence>
<dbReference type="Pfam" id="PF01968">
    <property type="entry name" value="Hydantoinase_A"/>
    <property type="match status" value="1"/>
</dbReference>